<evidence type="ECO:0000313" key="2">
    <source>
        <dbReference type="EMBL" id="SNR95762.1"/>
    </source>
</evidence>
<dbReference type="Proteomes" id="UP000198373">
    <property type="component" value="Unassembled WGS sequence"/>
</dbReference>
<keyword evidence="3" id="KW-1185">Reference proteome</keyword>
<sequence length="95" mass="9886">MTDTRPAPADEEPATVVAARQLADEARERRQLPPRRPAPVTRQGRGRPRVPQVPPGSEVLPQAAAGTARAVAATTSSQGVARSPKMAVVADASVT</sequence>
<organism evidence="2 3">
    <name type="scientific">Geodermatophilus pulveris</name>
    <dbReference type="NCBI Taxonomy" id="1564159"/>
    <lineage>
        <taxon>Bacteria</taxon>
        <taxon>Bacillati</taxon>
        <taxon>Actinomycetota</taxon>
        <taxon>Actinomycetes</taxon>
        <taxon>Geodermatophilales</taxon>
        <taxon>Geodermatophilaceae</taxon>
        <taxon>Geodermatophilus</taxon>
    </lineage>
</organism>
<accession>A0A239AKA1</accession>
<evidence type="ECO:0000256" key="1">
    <source>
        <dbReference type="SAM" id="MobiDB-lite"/>
    </source>
</evidence>
<name>A0A239AKA1_9ACTN</name>
<feature type="compositionally biased region" description="Low complexity" evidence="1">
    <location>
        <begin position="63"/>
        <end position="75"/>
    </location>
</feature>
<evidence type="ECO:0000313" key="3">
    <source>
        <dbReference type="Proteomes" id="UP000198373"/>
    </source>
</evidence>
<proteinExistence type="predicted"/>
<feature type="region of interest" description="Disordered" evidence="1">
    <location>
        <begin position="24"/>
        <end position="84"/>
    </location>
</feature>
<reference evidence="3" key="1">
    <citation type="submission" date="2017-06" db="EMBL/GenBank/DDBJ databases">
        <authorList>
            <person name="Varghese N."/>
            <person name="Submissions S."/>
        </authorList>
    </citation>
    <scope>NUCLEOTIDE SEQUENCE [LARGE SCALE GENOMIC DNA]</scope>
    <source>
        <strain evidence="3">DSM 46839</strain>
    </source>
</reference>
<dbReference type="AlphaFoldDB" id="A0A239AKA1"/>
<protein>
    <submittedName>
        <fullName evidence="2">Uncharacterized protein</fullName>
    </submittedName>
</protein>
<dbReference type="EMBL" id="FZOO01000001">
    <property type="protein sequence ID" value="SNR95762.1"/>
    <property type="molecule type" value="Genomic_DNA"/>
</dbReference>
<gene>
    <name evidence="2" type="ORF">SAMN06893096_10150</name>
</gene>